<protein>
    <recommendedName>
        <fullName evidence="3">Ankyrin repeat protein</fullName>
    </recommendedName>
</protein>
<dbReference type="Proteomes" id="UP000241474">
    <property type="component" value="Segment"/>
</dbReference>
<evidence type="ECO:0000313" key="1">
    <source>
        <dbReference type="EMBL" id="AKI79484.1"/>
    </source>
</evidence>
<dbReference type="EMBL" id="KM982401">
    <property type="protein sequence ID" value="AKI79484.1"/>
    <property type="molecule type" value="Genomic_DNA"/>
</dbReference>
<reference evidence="1 2" key="1">
    <citation type="submission" date="2014-10" db="EMBL/GenBank/DDBJ databases">
        <title>Pan-genome analysis of Brazilian lineage A amoebal mimiviruses.</title>
        <authorList>
            <person name="Assis F.L."/>
            <person name="Abrahao J.S."/>
            <person name="Kroon E.G."/>
            <person name="Dornas F.P."/>
            <person name="Andrade K.R."/>
            <person name="Borato P.V.M."/>
            <person name="Pilotto M.R."/>
            <person name="Benamar S."/>
            <person name="LaScola B."/>
            <person name="Colson P."/>
        </authorList>
    </citation>
    <scope>NUCLEOTIDE SEQUENCE [LARGE SCALE GENOMIC DNA]</scope>
    <source>
        <strain evidence="1 2">Oyster</strain>
    </source>
</reference>
<dbReference type="SUPFAM" id="SSF48403">
    <property type="entry name" value="Ankyrin repeat"/>
    <property type="match status" value="1"/>
</dbReference>
<dbReference type="InterPro" id="IPR036770">
    <property type="entry name" value="Ankyrin_rpt-contain_sf"/>
</dbReference>
<organismHost>
    <name type="scientific">Acanthamoeba polyphaga</name>
    <name type="common">Amoeba</name>
    <dbReference type="NCBI Taxonomy" id="5757"/>
</organismHost>
<organism evidence="1 2">
    <name type="scientific">Acanthamoeba polyphaga mimivirus</name>
    <name type="common">APMV</name>
    <dbReference type="NCBI Taxonomy" id="212035"/>
    <lineage>
        <taxon>Viruses</taxon>
        <taxon>Varidnaviria</taxon>
        <taxon>Bamfordvirae</taxon>
        <taxon>Nucleocytoviricota</taxon>
        <taxon>Megaviricetes</taxon>
        <taxon>Imitervirales</taxon>
        <taxon>Mimiviridae</taxon>
        <taxon>Megamimivirinae</taxon>
        <taxon>Mimivirus</taxon>
        <taxon>Mimivirus bradfordmassiliense</taxon>
    </lineage>
</organism>
<accession>A0A0G2Y4K5</accession>
<evidence type="ECO:0000313" key="2">
    <source>
        <dbReference type="Proteomes" id="UP000241474"/>
    </source>
</evidence>
<sequence length="375" mass="44622">MDQMELFDDYLLYCVGCCNKGEIESRLSKPKGVCRMKLDKGKKITVEYVPEDNYIYIDLENAIQFVKFISKHNYFCYEIDGDYHKCKMDKYMHRYIMFVIANNMEDHIEIIFSRLLPSYKKFKGAHTTDFIKLIISGIAKYNSEQLVKTIIDNYPYNDYSLLFEKVIEGNADKDLIEYTIDAYRKKLFRCIKKNKNILPKVDLKDILIQFIITNDVDMFNFVVNSFMDISNDFQELKINDKQQKKINDLTKIFDYEYYSDFLISAAIENNSYKIISQLIDDSIGLDYFDYRSLRYIMKEEKFEVFDVVLEKVIKHDKKMTNRLFLKSYHYEIPIIDSLISYGANYNKYGHTVIFLAKLNDYTEVVEFLKKIINGQ</sequence>
<name>A0A0G2Y4K5_MIMIV</name>
<evidence type="ECO:0008006" key="3">
    <source>
        <dbReference type="Google" id="ProtNLM"/>
    </source>
</evidence>
<proteinExistence type="predicted"/>